<evidence type="ECO:0000259" key="1">
    <source>
        <dbReference type="Pfam" id="PF00293"/>
    </source>
</evidence>
<dbReference type="CDD" id="cd02883">
    <property type="entry name" value="NUDIX_Hydrolase"/>
    <property type="match status" value="1"/>
</dbReference>
<dbReference type="InterPro" id="IPR015797">
    <property type="entry name" value="NUDIX_hydrolase-like_dom_sf"/>
</dbReference>
<evidence type="ECO:0000313" key="3">
    <source>
        <dbReference type="Proteomes" id="UP000229554"/>
    </source>
</evidence>
<feature type="domain" description="Nudix hydrolase" evidence="1">
    <location>
        <begin position="2"/>
        <end position="83"/>
    </location>
</feature>
<dbReference type="SUPFAM" id="SSF55811">
    <property type="entry name" value="Nudix"/>
    <property type="match status" value="1"/>
</dbReference>
<dbReference type="InterPro" id="IPR000086">
    <property type="entry name" value="NUDIX_hydrolase_dom"/>
</dbReference>
<dbReference type="Pfam" id="PF00293">
    <property type="entry name" value="NUDIX"/>
    <property type="match status" value="1"/>
</dbReference>
<reference evidence="3" key="1">
    <citation type="submission" date="2017-09" db="EMBL/GenBank/DDBJ databases">
        <title>Depth-based differentiation of microbial function through sediment-hosted aquifers and enrichment of novel symbionts in the deep terrestrial subsurface.</title>
        <authorList>
            <person name="Probst A.J."/>
            <person name="Ladd B."/>
            <person name="Jarett J.K."/>
            <person name="Geller-Mcgrath D.E."/>
            <person name="Sieber C.M.K."/>
            <person name="Emerson J.B."/>
            <person name="Anantharaman K."/>
            <person name="Thomas B.C."/>
            <person name="Malmstrom R."/>
            <person name="Stieglmeier M."/>
            <person name="Klingl A."/>
            <person name="Woyke T."/>
            <person name="Ryan C.M."/>
            <person name="Banfield J.F."/>
        </authorList>
    </citation>
    <scope>NUCLEOTIDE SEQUENCE [LARGE SCALE GENOMIC DNA]</scope>
</reference>
<organism evidence="2 3">
    <name type="scientific">Candidatus Roizmanbacteria bacterium CG10_big_fil_rev_8_21_14_0_10_39_6</name>
    <dbReference type="NCBI Taxonomy" id="1974853"/>
    <lineage>
        <taxon>Bacteria</taxon>
        <taxon>Candidatus Roizmaniibacteriota</taxon>
    </lineage>
</organism>
<dbReference type="EMBL" id="PFED01000086">
    <property type="protein sequence ID" value="PJE62989.1"/>
    <property type="molecule type" value="Genomic_DNA"/>
</dbReference>
<dbReference type="Proteomes" id="UP000229554">
    <property type="component" value="Unassembled WGS sequence"/>
</dbReference>
<gene>
    <name evidence="2" type="ORF">COU88_02045</name>
</gene>
<accession>A0A2M8KSV7</accession>
<comment type="caution">
    <text evidence="2">The sequence shown here is derived from an EMBL/GenBank/DDBJ whole genome shotgun (WGS) entry which is preliminary data.</text>
</comment>
<dbReference type="Gene3D" id="3.90.79.10">
    <property type="entry name" value="Nucleoside Triphosphate Pyrophosphohydrolase"/>
    <property type="match status" value="1"/>
</dbReference>
<sequence>MKREIYEELNVRVDIKKPLGVYWFYSEHNKHEVICSTFLCTIKDNCVIDISQNPADEKITEYKWVTREDIVSKRITPITESLMDLLLTSLE</sequence>
<name>A0A2M8KSV7_9BACT</name>
<evidence type="ECO:0000313" key="2">
    <source>
        <dbReference type="EMBL" id="PJE62989.1"/>
    </source>
</evidence>
<protein>
    <recommendedName>
        <fullName evidence="1">Nudix hydrolase domain-containing protein</fullName>
    </recommendedName>
</protein>
<proteinExistence type="predicted"/>
<dbReference type="AlphaFoldDB" id="A0A2M8KSV7"/>